<reference evidence="10 11" key="1">
    <citation type="journal article" date="2015" name="Genome Biol. Evol.">
        <title>Comparative Genomics of a Bacterivorous Green Alga Reveals Evolutionary Causalities and Consequences of Phago-Mixotrophic Mode of Nutrition.</title>
        <authorList>
            <person name="Burns J.A."/>
            <person name="Paasch A."/>
            <person name="Narechania A."/>
            <person name="Kim E."/>
        </authorList>
    </citation>
    <scope>NUCLEOTIDE SEQUENCE [LARGE SCALE GENOMIC DNA]</scope>
    <source>
        <strain evidence="10 11">PLY_AMNH</strain>
    </source>
</reference>
<keyword evidence="4 7" id="KW-0747">Spliceosome</keyword>
<evidence type="ECO:0000256" key="3">
    <source>
        <dbReference type="ARBA" id="ARBA00022664"/>
    </source>
</evidence>
<comment type="caution">
    <text evidence="10">The sequence shown here is derived from an EMBL/GenBank/DDBJ whole genome shotgun (WGS) entry which is preliminary data.</text>
</comment>
<comment type="similarity">
    <text evidence="2 7">Belongs to the SLU7 family.</text>
</comment>
<keyword evidence="5 7" id="KW-0508">mRNA splicing</keyword>
<feature type="region of interest" description="Disordered" evidence="8">
    <location>
        <begin position="172"/>
        <end position="214"/>
    </location>
</feature>
<dbReference type="GO" id="GO:0000398">
    <property type="term" value="P:mRNA splicing, via spliceosome"/>
    <property type="evidence" value="ECO:0007669"/>
    <property type="project" value="UniProtKB-UniRule"/>
</dbReference>
<feature type="region of interest" description="Disordered" evidence="8">
    <location>
        <begin position="1"/>
        <end position="43"/>
    </location>
</feature>
<dbReference type="InterPro" id="IPR021715">
    <property type="entry name" value="Slu7_dom"/>
</dbReference>
<proteinExistence type="inferred from homology"/>
<evidence type="ECO:0000256" key="2">
    <source>
        <dbReference type="ARBA" id="ARBA00007203"/>
    </source>
</evidence>
<evidence type="ECO:0000256" key="6">
    <source>
        <dbReference type="ARBA" id="ARBA00023242"/>
    </source>
</evidence>
<evidence type="ECO:0000313" key="11">
    <source>
        <dbReference type="Proteomes" id="UP001190700"/>
    </source>
</evidence>
<feature type="region of interest" description="Disordered" evidence="8">
    <location>
        <begin position="499"/>
        <end position="557"/>
    </location>
</feature>
<dbReference type="EMBL" id="LGRX02001521">
    <property type="protein sequence ID" value="KAK3286028.1"/>
    <property type="molecule type" value="Genomic_DNA"/>
</dbReference>
<feature type="compositionally biased region" description="Basic and acidic residues" evidence="8">
    <location>
        <begin position="528"/>
        <end position="542"/>
    </location>
</feature>
<organism evidence="10 11">
    <name type="scientific">Cymbomonas tetramitiformis</name>
    <dbReference type="NCBI Taxonomy" id="36881"/>
    <lineage>
        <taxon>Eukaryota</taxon>
        <taxon>Viridiplantae</taxon>
        <taxon>Chlorophyta</taxon>
        <taxon>Pyramimonadophyceae</taxon>
        <taxon>Pyramimonadales</taxon>
        <taxon>Pyramimonadaceae</taxon>
        <taxon>Cymbomonas</taxon>
    </lineage>
</organism>
<sequence>MASSNSNFKTGDDWRKTKELDEARKAGLAPAERDEDGKEINPHIPQYMASAPWYLNSSGPSLKHQRNWNEKQKAGTDWYERGAKIFQADKFRKGACTNCGSMTHKAKDCCEKPRKKGAKWTGMNIAADEKIQEISLDFEGKRDRWNGYDADEYSRVIDRHEKIEILKTENEKEKALQKKFRKQERAGKKTGEEEDEDDDEEEDEEDDAKFDEGEMGDFAKVSKRVRTAGGGASGTVRNLRIREDTAKYLYNLDMSSAHYDPKTRSMREDPTPNIPTSDKFFAGDNFVRFCGDTDKFNELNSHAFEAFDRGQDVHMQAAPSQAEMLLASHKVKKSMLTDKTKDTIINKYGDASANSTEEASKALLLGQTEAYVEYDRAGRIIKGAEPVTAKSKYDEDVYINNHTAIWGSWWSDGTWGYACCKSHVKNSYCTGAAGLAAADAANRIMSNNIEQKEALADAAKDKEYKLNSIPKRVTWGTEVEEDVEIDAEKLKKALAKEKQLQDEDVETDERKRAYNNKHSVEVTEEEMEAYRLTKKRREDPLAEFKASGGGSDGYDLV</sequence>
<dbReference type="GO" id="GO:0030628">
    <property type="term" value="F:pre-mRNA 3'-splice site binding"/>
    <property type="evidence" value="ECO:0007669"/>
    <property type="project" value="UniProtKB-UniRule"/>
</dbReference>
<dbReference type="GO" id="GO:0005681">
    <property type="term" value="C:spliceosomal complex"/>
    <property type="evidence" value="ECO:0007669"/>
    <property type="project" value="UniProtKB-UniRule"/>
</dbReference>
<keyword evidence="3 7" id="KW-0507">mRNA processing</keyword>
<evidence type="ECO:0000256" key="1">
    <source>
        <dbReference type="ARBA" id="ARBA00004123"/>
    </source>
</evidence>
<evidence type="ECO:0000256" key="4">
    <source>
        <dbReference type="ARBA" id="ARBA00022728"/>
    </source>
</evidence>
<dbReference type="Proteomes" id="UP001190700">
    <property type="component" value="Unassembled WGS sequence"/>
</dbReference>
<evidence type="ECO:0000259" key="9">
    <source>
        <dbReference type="Pfam" id="PF11708"/>
    </source>
</evidence>
<dbReference type="PANTHER" id="PTHR12942">
    <property type="entry name" value="STEP II SPLICING FACTOR SLU7"/>
    <property type="match status" value="1"/>
</dbReference>
<comment type="function">
    <text evidence="7">Involved in pre-mRNA splicing.</text>
</comment>
<dbReference type="PANTHER" id="PTHR12942:SF2">
    <property type="entry name" value="PRE-MRNA-SPLICING FACTOR SLU7"/>
    <property type="match status" value="1"/>
</dbReference>
<evidence type="ECO:0000313" key="10">
    <source>
        <dbReference type="EMBL" id="KAK3286028.1"/>
    </source>
</evidence>
<accession>A0AAE0GXL9</accession>
<dbReference type="AlphaFoldDB" id="A0AAE0GXL9"/>
<gene>
    <name evidence="10" type="ORF">CYMTET_6391</name>
</gene>
<dbReference type="Pfam" id="PF11708">
    <property type="entry name" value="Slu7"/>
    <property type="match status" value="1"/>
</dbReference>
<feature type="domain" description="Pre-mRNA-splicing factor SLU7" evidence="9">
    <location>
        <begin position="136"/>
        <end position="408"/>
    </location>
</feature>
<protein>
    <recommendedName>
        <fullName evidence="7">Pre-mRNA-splicing factor SLU7</fullName>
    </recommendedName>
</protein>
<feature type="compositionally biased region" description="Gly residues" evidence="8">
    <location>
        <begin position="547"/>
        <end position="557"/>
    </location>
</feature>
<keyword evidence="11" id="KW-1185">Reference proteome</keyword>
<dbReference type="InterPro" id="IPR039974">
    <property type="entry name" value="Splicing_factor_SLU7"/>
</dbReference>
<evidence type="ECO:0000256" key="5">
    <source>
        <dbReference type="ARBA" id="ARBA00023187"/>
    </source>
</evidence>
<evidence type="ECO:0000256" key="8">
    <source>
        <dbReference type="SAM" id="MobiDB-lite"/>
    </source>
</evidence>
<feature type="compositionally biased region" description="Acidic residues" evidence="8">
    <location>
        <begin position="192"/>
        <end position="214"/>
    </location>
</feature>
<comment type="subcellular location">
    <subcellularLocation>
        <location evidence="1 7">Nucleus</location>
    </subcellularLocation>
</comment>
<feature type="compositionally biased region" description="Basic and acidic residues" evidence="8">
    <location>
        <begin position="10"/>
        <end position="41"/>
    </location>
</feature>
<keyword evidence="6 7" id="KW-0539">Nucleus</keyword>
<comment type="subunit">
    <text evidence="7">Associated with the spliceosome.</text>
</comment>
<name>A0AAE0GXL9_9CHLO</name>
<evidence type="ECO:0000256" key="7">
    <source>
        <dbReference type="RuleBase" id="RU367071"/>
    </source>
</evidence>